<dbReference type="Gene3D" id="2.160.10.10">
    <property type="entry name" value="Hexapeptide repeat proteins"/>
    <property type="match status" value="1"/>
</dbReference>
<keyword evidence="1" id="KW-0808">Transferase</keyword>
<dbReference type="InterPro" id="IPR011004">
    <property type="entry name" value="Trimer_LpxA-like_sf"/>
</dbReference>
<dbReference type="InterPro" id="IPR001451">
    <property type="entry name" value="Hexapep"/>
</dbReference>
<sequence length="200" mass="22305">MFKKIKSVVLNYIFENFEEYKKLREGKELETIKNKFKNFGLNSRITLPILSNGLENVSIGNNFFAYGYLRIETFSEYLDDKFSPELIIGDNVNIEQYCHIGCINKVIIEDGVLIASRVYISDHYHGDTSSSNLRPAKRNLTSKGPVVIKKNVWIGEGAVIMPGVTIGENSIIGANAVVTKSFPDNSIIAGVPAKLIKTIN</sequence>
<keyword evidence="2" id="KW-1185">Reference proteome</keyword>
<dbReference type="GO" id="GO:0016746">
    <property type="term" value="F:acyltransferase activity"/>
    <property type="evidence" value="ECO:0007669"/>
    <property type="project" value="UniProtKB-KW"/>
</dbReference>
<comment type="caution">
    <text evidence="1">The sequence shown here is derived from an EMBL/GenBank/DDBJ whole genome shotgun (WGS) entry which is preliminary data.</text>
</comment>
<dbReference type="RefSeq" id="WP_121933277.1">
    <property type="nucleotide sequence ID" value="NZ_RDOJ01000001.1"/>
</dbReference>
<proteinExistence type="predicted"/>
<accession>A0A3L9MQ36</accession>
<dbReference type="SUPFAM" id="SSF51161">
    <property type="entry name" value="Trimeric LpxA-like enzymes"/>
    <property type="match status" value="1"/>
</dbReference>
<dbReference type="Pfam" id="PF00132">
    <property type="entry name" value="Hexapep"/>
    <property type="match status" value="1"/>
</dbReference>
<dbReference type="Proteomes" id="UP000275348">
    <property type="component" value="Unassembled WGS sequence"/>
</dbReference>
<dbReference type="PANTHER" id="PTHR23416">
    <property type="entry name" value="SIALIC ACID SYNTHASE-RELATED"/>
    <property type="match status" value="1"/>
</dbReference>
<name>A0A3L9MQ36_9FLAO</name>
<dbReference type="EMBL" id="RDOJ01000001">
    <property type="protein sequence ID" value="RLZ12699.1"/>
    <property type="molecule type" value="Genomic_DNA"/>
</dbReference>
<dbReference type="InterPro" id="IPR051159">
    <property type="entry name" value="Hexapeptide_acetyltransf"/>
</dbReference>
<dbReference type="PANTHER" id="PTHR23416:SF78">
    <property type="entry name" value="LIPOPOLYSACCHARIDE BIOSYNTHESIS O-ACETYL TRANSFERASE WBBJ-RELATED"/>
    <property type="match status" value="1"/>
</dbReference>
<dbReference type="OrthoDB" id="9812571at2"/>
<dbReference type="AlphaFoldDB" id="A0A3L9MQ36"/>
<reference evidence="1 2" key="1">
    <citation type="submission" date="2018-10" db="EMBL/GenBank/DDBJ databases">
        <authorList>
            <person name="Chen X."/>
        </authorList>
    </citation>
    <scope>NUCLEOTIDE SEQUENCE [LARGE SCALE GENOMIC DNA]</scope>
    <source>
        <strain evidence="1 2">YIM 102668</strain>
    </source>
</reference>
<evidence type="ECO:0000313" key="1">
    <source>
        <dbReference type="EMBL" id="RLZ12699.1"/>
    </source>
</evidence>
<keyword evidence="1" id="KW-0012">Acyltransferase</keyword>
<evidence type="ECO:0000313" key="2">
    <source>
        <dbReference type="Proteomes" id="UP000275348"/>
    </source>
</evidence>
<organism evidence="1 2">
    <name type="scientific">Faecalibacter macacae</name>
    <dbReference type="NCBI Taxonomy" id="1859289"/>
    <lineage>
        <taxon>Bacteria</taxon>
        <taxon>Pseudomonadati</taxon>
        <taxon>Bacteroidota</taxon>
        <taxon>Flavobacteriia</taxon>
        <taxon>Flavobacteriales</taxon>
        <taxon>Weeksellaceae</taxon>
        <taxon>Faecalibacter</taxon>
    </lineage>
</organism>
<protein>
    <submittedName>
        <fullName evidence="1">Acyltransferase</fullName>
    </submittedName>
</protein>
<gene>
    <name evidence="1" type="ORF">EAH69_00665</name>
</gene>
<dbReference type="CDD" id="cd04647">
    <property type="entry name" value="LbH_MAT_like"/>
    <property type="match status" value="1"/>
</dbReference>